<evidence type="ECO:0000256" key="1">
    <source>
        <dbReference type="ARBA" id="ARBA00004141"/>
    </source>
</evidence>
<feature type="transmembrane region" description="Helical" evidence="9">
    <location>
        <begin position="21"/>
        <end position="43"/>
    </location>
</feature>
<reference evidence="11" key="1">
    <citation type="submission" date="2003-08" db="EMBL/GenBank/DDBJ databases">
        <authorList>
            <person name="Birren B."/>
            <person name="Nusbaum C."/>
            <person name="Abebe A."/>
            <person name="Abouelleil A."/>
            <person name="Adekoya E."/>
            <person name="Ait-zahra M."/>
            <person name="Allen N."/>
            <person name="Allen T."/>
            <person name="An P."/>
            <person name="Anderson M."/>
            <person name="Anderson S."/>
            <person name="Arachchi H."/>
            <person name="Armbruster J."/>
            <person name="Bachantsang P."/>
            <person name="Baldwin J."/>
            <person name="Barry A."/>
            <person name="Bayul T."/>
            <person name="Blitshsteyn B."/>
            <person name="Bloom T."/>
            <person name="Blye J."/>
            <person name="Boguslavskiy L."/>
            <person name="Borowsky M."/>
            <person name="Boukhgalter B."/>
            <person name="Brunache A."/>
            <person name="Butler J."/>
            <person name="Calixte N."/>
            <person name="Calvo S."/>
            <person name="Camarata J."/>
            <person name="Campo K."/>
            <person name="Chang J."/>
            <person name="Cheshatsang Y."/>
            <person name="Citroen M."/>
            <person name="Collymore A."/>
            <person name="Considine T."/>
            <person name="Cook A."/>
            <person name="Cooke P."/>
            <person name="Corum B."/>
            <person name="Cuomo C."/>
            <person name="David R."/>
            <person name="Dawoe T."/>
            <person name="Degray S."/>
            <person name="Dodge S."/>
            <person name="Dooley K."/>
            <person name="Dorje P."/>
            <person name="Dorjee K."/>
            <person name="Dorris L."/>
            <person name="Duffey N."/>
            <person name="Dupes A."/>
            <person name="Elkins T."/>
            <person name="Engels R."/>
            <person name="Erickson J."/>
            <person name="Farina A."/>
            <person name="Faro S."/>
            <person name="Ferreira P."/>
            <person name="Fischer H."/>
            <person name="Fitzgerald M."/>
            <person name="Foley K."/>
            <person name="Gage D."/>
            <person name="Galagan J."/>
            <person name="Gearin G."/>
            <person name="Gnerre S."/>
            <person name="Gnirke A."/>
            <person name="Goyette A."/>
            <person name="Graham J."/>
            <person name="Grandbois E."/>
            <person name="Gyaltsen K."/>
            <person name="Hafez N."/>
            <person name="Hagopian D."/>
            <person name="Hagos B."/>
            <person name="Hall J."/>
            <person name="Hatcher B."/>
            <person name="Heller A."/>
            <person name="Higgins H."/>
            <person name="Honan T."/>
            <person name="Horn A."/>
            <person name="Houde N."/>
            <person name="Hughes L."/>
            <person name="Hulme W."/>
            <person name="Husby E."/>
            <person name="Iliev I."/>
            <person name="Jaffe D."/>
            <person name="Jones C."/>
            <person name="Kamal M."/>
            <person name="Kamat A."/>
            <person name="Kamvysselis M."/>
            <person name="Karlsson E."/>
            <person name="Kells C."/>
            <person name="Kieu A."/>
            <person name="Kisner P."/>
            <person name="Kodira C."/>
            <person name="Kulbokas E."/>
            <person name="Labutti K."/>
            <person name="Lama D."/>
            <person name="Landers T."/>
            <person name="Leger J."/>
            <person name="Levine S."/>
            <person name="Lewis D."/>
            <person name="Lewis T."/>
            <person name="Lindblad-toh K."/>
            <person name="Liu X."/>
            <person name="Lokyitsang T."/>
            <person name="Lokyitsang Y."/>
            <person name="Lucien O."/>
            <person name="Lui A."/>
            <person name="Ma L.J."/>
            <person name="Mabbitt R."/>
            <person name="Macdonald J."/>
            <person name="Maclean C."/>
            <person name="Major J."/>
            <person name="Manning J."/>
            <person name="Marabella R."/>
            <person name="Maru K."/>
            <person name="Matthews C."/>
            <person name="Mauceli E."/>
            <person name="Mccarthy M."/>
            <person name="Mcdonough S."/>
            <person name="Mcghee T."/>
            <person name="Meldrim J."/>
            <person name="Meneus L."/>
            <person name="Mesirov J."/>
            <person name="Mihalev A."/>
            <person name="Mihova T."/>
            <person name="Mikkelsen T."/>
            <person name="Mlenga V."/>
            <person name="Moru K."/>
            <person name="Mozes J."/>
            <person name="Mulrain L."/>
            <person name="Munson G."/>
            <person name="Naylor J."/>
            <person name="Newes C."/>
            <person name="Nguyen C."/>
            <person name="Nguyen N."/>
            <person name="Nguyen T."/>
            <person name="Nicol R."/>
            <person name="Nielsen C."/>
            <person name="Nizzari M."/>
            <person name="Norbu C."/>
            <person name="Norbu N."/>
            <person name="O'donnell P."/>
            <person name="Okoawo O."/>
            <person name="O'leary S."/>
            <person name="Omotosho B."/>
            <person name="O'neill K."/>
            <person name="Osman S."/>
            <person name="Parker S."/>
            <person name="Perrin D."/>
            <person name="Phunkhang P."/>
            <person name="Piqani B."/>
            <person name="Purcell S."/>
            <person name="Rachupka T."/>
            <person name="Ramasamy U."/>
            <person name="Rameau R."/>
            <person name="Ray V."/>
            <person name="Raymond C."/>
            <person name="Retta R."/>
            <person name="Richardson S."/>
            <person name="Rise C."/>
            <person name="Rodriguez J."/>
            <person name="Rogers J."/>
            <person name="Rogov P."/>
            <person name="Rutman M."/>
            <person name="Schupbach R."/>
            <person name="Seaman C."/>
            <person name="Settipalli S."/>
            <person name="Sharpe T."/>
            <person name="Sheridan J."/>
            <person name="Sherpa N."/>
            <person name="Shi J."/>
            <person name="Smirnov S."/>
            <person name="Smith C."/>
            <person name="Sougnez C."/>
            <person name="Spencer B."/>
            <person name="Stalker J."/>
            <person name="Stange-thomann N."/>
            <person name="Stavropoulos S."/>
            <person name="Stetson K."/>
            <person name="Stone C."/>
            <person name="Stone S."/>
            <person name="Stubbs M."/>
            <person name="Talamas J."/>
            <person name="Tchuinga P."/>
            <person name="Tenzing P."/>
            <person name="Tesfaye S."/>
            <person name="Theodore J."/>
            <person name="Thoulutsang Y."/>
            <person name="Topham K."/>
            <person name="Towey S."/>
            <person name="Tsamla T."/>
            <person name="Tsomo N."/>
            <person name="Vallee D."/>
            <person name="Vassiliev H."/>
            <person name="Venkataraman V."/>
            <person name="Vinson J."/>
            <person name="Vo A."/>
            <person name="Wade C."/>
            <person name="Wang S."/>
            <person name="Wangchuk T."/>
            <person name="Wangdi T."/>
            <person name="Whittaker C."/>
            <person name="Wilkinson J."/>
            <person name="Wu Y."/>
            <person name="Wyman D."/>
            <person name="Yadav S."/>
            <person name="Yang S."/>
            <person name="Yang X."/>
            <person name="Yeager S."/>
            <person name="Yee E."/>
            <person name="Young G."/>
            <person name="Zainoun J."/>
            <person name="Zembeck L."/>
            <person name="Zimmer A."/>
            <person name="Zody M."/>
            <person name="Lander E."/>
        </authorList>
    </citation>
    <scope>NUCLEOTIDE SEQUENCE [LARGE SCALE GENOMIC DNA]</scope>
</reference>
<evidence type="ECO:0000256" key="7">
    <source>
        <dbReference type="ARBA" id="ARBA00049458"/>
    </source>
</evidence>
<dbReference type="AlphaFoldDB" id="H2ZJE7"/>
<evidence type="ECO:0000256" key="2">
    <source>
        <dbReference type="ARBA" id="ARBA00007375"/>
    </source>
</evidence>
<dbReference type="PANTHER" id="PTHR31885">
    <property type="entry name" value="GH04784P"/>
    <property type="match status" value="1"/>
</dbReference>
<comment type="catalytic activity">
    <reaction evidence="8">
        <text>a 1-O-(1Z-alkenyl)-sn-glycero-3-phosphocholine + H2O = a 2,3-saturated aldehyde + sn-glycerol 3-phosphocholine</text>
        <dbReference type="Rhea" id="RHEA:22544"/>
        <dbReference type="ChEBI" id="CHEBI:15377"/>
        <dbReference type="ChEBI" id="CHEBI:16870"/>
        <dbReference type="ChEBI" id="CHEBI:73359"/>
        <dbReference type="ChEBI" id="CHEBI:77287"/>
        <dbReference type="EC" id="3.3.2.2"/>
    </reaction>
</comment>
<comment type="catalytic activity">
    <reaction evidence="7">
        <text>a 1-O-(1Z-alkenyl)-sn-glycero-3-phosphoethanolamine + H2O = a 2,3-saturated aldehyde + sn-glycero-3-phosphoethanolamine</text>
        <dbReference type="Rhea" id="RHEA:16905"/>
        <dbReference type="ChEBI" id="CHEBI:15377"/>
        <dbReference type="ChEBI" id="CHEBI:73359"/>
        <dbReference type="ChEBI" id="CHEBI:77288"/>
        <dbReference type="ChEBI" id="CHEBI:143890"/>
        <dbReference type="EC" id="3.3.2.2"/>
    </reaction>
</comment>
<dbReference type="InParanoid" id="H2ZJE7"/>
<reference evidence="10" key="3">
    <citation type="submission" date="2025-09" db="UniProtKB">
        <authorList>
            <consortium name="Ensembl"/>
        </authorList>
    </citation>
    <scope>IDENTIFICATION</scope>
</reference>
<evidence type="ECO:0000256" key="3">
    <source>
        <dbReference type="ARBA" id="ARBA00022692"/>
    </source>
</evidence>
<organism evidence="10 11">
    <name type="scientific">Ciona savignyi</name>
    <name type="common">Pacific transparent sea squirt</name>
    <dbReference type="NCBI Taxonomy" id="51511"/>
    <lineage>
        <taxon>Eukaryota</taxon>
        <taxon>Metazoa</taxon>
        <taxon>Chordata</taxon>
        <taxon>Tunicata</taxon>
        <taxon>Ascidiacea</taxon>
        <taxon>Phlebobranchia</taxon>
        <taxon>Cionidae</taxon>
        <taxon>Ciona</taxon>
    </lineage>
</organism>
<name>H2ZJE7_CIOSA</name>
<keyword evidence="5 9" id="KW-0472">Membrane</keyword>
<evidence type="ECO:0000256" key="5">
    <source>
        <dbReference type="ARBA" id="ARBA00023136"/>
    </source>
</evidence>
<evidence type="ECO:0000256" key="9">
    <source>
        <dbReference type="SAM" id="Phobius"/>
    </source>
</evidence>
<evidence type="ECO:0000256" key="6">
    <source>
        <dbReference type="ARBA" id="ARBA00035673"/>
    </source>
</evidence>
<keyword evidence="3 9" id="KW-0812">Transmembrane</keyword>
<keyword evidence="4 9" id="KW-1133">Transmembrane helix</keyword>
<dbReference type="Pfam" id="PF07947">
    <property type="entry name" value="YhhN"/>
    <property type="match status" value="1"/>
</dbReference>
<dbReference type="EC" id="3.3.2.2" evidence="6"/>
<protein>
    <recommendedName>
        <fullName evidence="6">lysoplasmalogenase</fullName>
        <ecNumber evidence="6">3.3.2.2</ecNumber>
    </recommendedName>
</protein>
<feature type="transmembrane region" description="Helical" evidence="9">
    <location>
        <begin position="49"/>
        <end position="69"/>
    </location>
</feature>
<comment type="subcellular location">
    <subcellularLocation>
        <location evidence="1">Membrane</location>
        <topology evidence="1">Multi-pass membrane protein</topology>
    </subcellularLocation>
</comment>
<sequence length="81" mass="9142">MLWRALCNFNWDLYKSGQWKPLSGAIGATLFVISDTAIAVSAFRGRFLGSNYFIMSTYYGAQLALALTATKTRNPHKYRNN</sequence>
<evidence type="ECO:0000256" key="8">
    <source>
        <dbReference type="ARBA" id="ARBA00049560"/>
    </source>
</evidence>
<evidence type="ECO:0000256" key="4">
    <source>
        <dbReference type="ARBA" id="ARBA00022989"/>
    </source>
</evidence>
<dbReference type="HOGENOM" id="CLU_2573208_0_0_1"/>
<reference evidence="10" key="2">
    <citation type="submission" date="2025-08" db="UniProtKB">
        <authorList>
            <consortium name="Ensembl"/>
        </authorList>
    </citation>
    <scope>IDENTIFICATION</scope>
</reference>
<evidence type="ECO:0000313" key="11">
    <source>
        <dbReference type="Proteomes" id="UP000007875"/>
    </source>
</evidence>
<dbReference type="GO" id="GO:0016020">
    <property type="term" value="C:membrane"/>
    <property type="evidence" value="ECO:0007669"/>
    <property type="project" value="UniProtKB-SubCell"/>
</dbReference>
<dbReference type="InterPro" id="IPR012506">
    <property type="entry name" value="TMEM86B-like"/>
</dbReference>
<proteinExistence type="inferred from homology"/>
<dbReference type="Ensembl" id="ENSCSAVT00000017906.1">
    <property type="protein sequence ID" value="ENSCSAVP00000017713.1"/>
    <property type="gene ID" value="ENSCSAVG00000010426.1"/>
</dbReference>
<accession>H2ZJE7</accession>
<comment type="similarity">
    <text evidence="2">Belongs to the TMEM86 family.</text>
</comment>
<evidence type="ECO:0000313" key="10">
    <source>
        <dbReference type="Ensembl" id="ENSCSAVP00000017713.1"/>
    </source>
</evidence>
<dbReference type="Proteomes" id="UP000007875">
    <property type="component" value="Unassembled WGS sequence"/>
</dbReference>
<dbReference type="PANTHER" id="PTHR31885:SF6">
    <property type="entry name" value="GH04784P"/>
    <property type="match status" value="1"/>
</dbReference>
<dbReference type="GO" id="GO:0047408">
    <property type="term" value="F:alkenylglycerophosphocholine hydrolase activity"/>
    <property type="evidence" value="ECO:0007669"/>
    <property type="project" value="UniProtKB-EC"/>
</dbReference>
<keyword evidence="11" id="KW-1185">Reference proteome</keyword>